<gene>
    <name evidence="1" type="ORF">LCGC14_1754930</name>
</gene>
<comment type="caution">
    <text evidence="1">The sequence shown here is derived from an EMBL/GenBank/DDBJ whole genome shotgun (WGS) entry which is preliminary data.</text>
</comment>
<organism evidence="1">
    <name type="scientific">marine sediment metagenome</name>
    <dbReference type="NCBI Taxonomy" id="412755"/>
    <lineage>
        <taxon>unclassified sequences</taxon>
        <taxon>metagenomes</taxon>
        <taxon>ecological metagenomes</taxon>
    </lineage>
</organism>
<reference evidence="1" key="1">
    <citation type="journal article" date="2015" name="Nature">
        <title>Complex archaea that bridge the gap between prokaryotes and eukaryotes.</title>
        <authorList>
            <person name="Spang A."/>
            <person name="Saw J.H."/>
            <person name="Jorgensen S.L."/>
            <person name="Zaremba-Niedzwiedzka K."/>
            <person name="Martijn J."/>
            <person name="Lind A.E."/>
            <person name="van Eijk R."/>
            <person name="Schleper C."/>
            <person name="Guy L."/>
            <person name="Ettema T.J."/>
        </authorList>
    </citation>
    <scope>NUCLEOTIDE SEQUENCE</scope>
</reference>
<proteinExistence type="predicted"/>
<dbReference type="AlphaFoldDB" id="A0A0F9HQ64"/>
<dbReference type="EMBL" id="LAZR01016240">
    <property type="protein sequence ID" value="KKM05362.1"/>
    <property type="molecule type" value="Genomic_DNA"/>
</dbReference>
<name>A0A0F9HQ64_9ZZZZ</name>
<protein>
    <submittedName>
        <fullName evidence="1">Uncharacterized protein</fullName>
    </submittedName>
</protein>
<sequence>GCIREFRNSQEKWDVEINSDYLIFSIRFKYEGFGISNIMSRVTWYGQRFPSQKRVNFKSWHIPQ</sequence>
<accession>A0A0F9HQ64</accession>
<feature type="non-terminal residue" evidence="1">
    <location>
        <position position="1"/>
    </location>
</feature>
<evidence type="ECO:0000313" key="1">
    <source>
        <dbReference type="EMBL" id="KKM05362.1"/>
    </source>
</evidence>